<keyword evidence="5 8" id="KW-1133">Transmembrane helix</keyword>
<feature type="transmembrane region" description="Helical" evidence="8">
    <location>
        <begin position="6"/>
        <end position="27"/>
    </location>
</feature>
<keyword evidence="4 7" id="KW-0812">Transmembrane</keyword>
<dbReference type="PROSITE" id="PS00221">
    <property type="entry name" value="MIP"/>
    <property type="match status" value="1"/>
</dbReference>
<comment type="subcellular location">
    <subcellularLocation>
        <location evidence="1">Membrane</location>
        <topology evidence="1">Multi-pass membrane protein</topology>
    </subcellularLocation>
</comment>
<keyword evidence="3 7" id="KW-0813">Transport</keyword>
<dbReference type="NCBIfam" id="TIGR00861">
    <property type="entry name" value="MIP"/>
    <property type="match status" value="1"/>
</dbReference>
<dbReference type="EMBL" id="CP120733">
    <property type="protein sequence ID" value="WFD10946.1"/>
    <property type="molecule type" value="Genomic_DNA"/>
</dbReference>
<gene>
    <name evidence="9" type="ORF">P4S50_02405</name>
</gene>
<feature type="transmembrane region" description="Helical" evidence="8">
    <location>
        <begin position="211"/>
        <end position="233"/>
    </location>
</feature>
<dbReference type="PRINTS" id="PR00783">
    <property type="entry name" value="MINTRINSICP"/>
</dbReference>
<evidence type="ECO:0000313" key="9">
    <source>
        <dbReference type="EMBL" id="WFD10946.1"/>
    </source>
</evidence>
<dbReference type="PANTHER" id="PTHR43829">
    <property type="entry name" value="AQUAPORIN OR AQUAGLYCEROPORIN RELATED"/>
    <property type="match status" value="1"/>
</dbReference>
<evidence type="ECO:0000313" key="10">
    <source>
        <dbReference type="Proteomes" id="UP001222800"/>
    </source>
</evidence>
<feature type="transmembrane region" description="Helical" evidence="8">
    <location>
        <begin position="163"/>
        <end position="184"/>
    </location>
</feature>
<evidence type="ECO:0000256" key="8">
    <source>
        <dbReference type="SAM" id="Phobius"/>
    </source>
</evidence>
<dbReference type="InterPro" id="IPR000425">
    <property type="entry name" value="MIP"/>
</dbReference>
<keyword evidence="10" id="KW-1185">Reference proteome</keyword>
<keyword evidence="6 8" id="KW-0472">Membrane</keyword>
<dbReference type="Pfam" id="PF00230">
    <property type="entry name" value="MIP"/>
    <property type="match status" value="1"/>
</dbReference>
<dbReference type="RefSeq" id="WP_277732911.1">
    <property type="nucleotide sequence ID" value="NZ_CP120733.1"/>
</dbReference>
<dbReference type="InterPro" id="IPR023271">
    <property type="entry name" value="Aquaporin-like"/>
</dbReference>
<feature type="transmembrane region" description="Helical" evidence="8">
    <location>
        <begin position="134"/>
        <end position="151"/>
    </location>
</feature>
<dbReference type="SUPFAM" id="SSF81338">
    <property type="entry name" value="Aquaporin-like"/>
    <property type="match status" value="1"/>
</dbReference>
<comment type="similarity">
    <text evidence="2 7">Belongs to the MIP/aquaporin (TC 1.A.8) family.</text>
</comment>
<evidence type="ECO:0000256" key="2">
    <source>
        <dbReference type="ARBA" id="ARBA00006175"/>
    </source>
</evidence>
<reference evidence="9 10" key="1">
    <citation type="submission" date="2023-03" db="EMBL/GenBank/DDBJ databases">
        <title>Complete genome sequence of Tepidibacter sp. SWIR-1, isolated from a deep-sea hydrothermal vent.</title>
        <authorList>
            <person name="Li X."/>
        </authorList>
    </citation>
    <scope>NUCLEOTIDE SEQUENCE [LARGE SCALE GENOMIC DNA]</scope>
    <source>
        <strain evidence="9 10">SWIR-1</strain>
    </source>
</reference>
<evidence type="ECO:0000256" key="7">
    <source>
        <dbReference type="RuleBase" id="RU000477"/>
    </source>
</evidence>
<dbReference type="InterPro" id="IPR022357">
    <property type="entry name" value="MIP_CS"/>
</dbReference>
<evidence type="ECO:0000256" key="5">
    <source>
        <dbReference type="ARBA" id="ARBA00022989"/>
    </source>
</evidence>
<dbReference type="Gene3D" id="1.20.1080.10">
    <property type="entry name" value="Glycerol uptake facilitator protein"/>
    <property type="match status" value="1"/>
</dbReference>
<dbReference type="PANTHER" id="PTHR43829:SF9">
    <property type="entry name" value="AQUAPORIN-9"/>
    <property type="match status" value="1"/>
</dbReference>
<sequence length="234" mass="24605">MTNFLAEMLGTMILIILGDGVVANVVLNKTKGQNSGWIVISTGWALGVAIPVFIFGTISGAHFNPAVTLGLATIGKFSWSSVPTYLLAQFIGAFLGAVIVWIFYKPHFQATEDQAAKLGVFCTGPAIKDTSSNFIGEVIGTFILVFGILGIGNTPMVDGLQPIVVGLIVWAIGLTLGGTTGYAINPARDLGPRIAHYILPIHGKGDSDWGYAWIPVAAPIVGGIIASISYNIIF</sequence>
<protein>
    <submittedName>
        <fullName evidence="9">Aquaporin family protein</fullName>
    </submittedName>
</protein>
<evidence type="ECO:0000256" key="4">
    <source>
        <dbReference type="ARBA" id="ARBA00022692"/>
    </source>
</evidence>
<dbReference type="InterPro" id="IPR050363">
    <property type="entry name" value="MIP/Aquaporin"/>
</dbReference>
<feature type="transmembrane region" description="Helical" evidence="8">
    <location>
        <begin position="83"/>
        <end position="104"/>
    </location>
</feature>
<dbReference type="Proteomes" id="UP001222800">
    <property type="component" value="Chromosome"/>
</dbReference>
<evidence type="ECO:0000256" key="6">
    <source>
        <dbReference type="ARBA" id="ARBA00023136"/>
    </source>
</evidence>
<evidence type="ECO:0000256" key="3">
    <source>
        <dbReference type="ARBA" id="ARBA00022448"/>
    </source>
</evidence>
<name>A0ABY8EDD5_9FIRM</name>
<organism evidence="9 10">
    <name type="scientific">Tepidibacter hydrothermalis</name>
    <dbReference type="NCBI Taxonomy" id="3036126"/>
    <lineage>
        <taxon>Bacteria</taxon>
        <taxon>Bacillati</taxon>
        <taxon>Bacillota</taxon>
        <taxon>Clostridia</taxon>
        <taxon>Peptostreptococcales</taxon>
        <taxon>Peptostreptococcaceae</taxon>
        <taxon>Tepidibacter</taxon>
    </lineage>
</organism>
<proteinExistence type="inferred from homology"/>
<feature type="transmembrane region" description="Helical" evidence="8">
    <location>
        <begin position="39"/>
        <end position="63"/>
    </location>
</feature>
<evidence type="ECO:0000256" key="1">
    <source>
        <dbReference type="ARBA" id="ARBA00004141"/>
    </source>
</evidence>
<accession>A0ABY8EDD5</accession>